<keyword evidence="7" id="KW-0812">Transmembrane</keyword>
<evidence type="ECO:0000256" key="4">
    <source>
        <dbReference type="ARBA" id="ARBA00022679"/>
    </source>
</evidence>
<keyword evidence="3 6" id="KW-0597">Phosphoprotein</keyword>
<gene>
    <name evidence="10" type="ORF">HNP48_002370</name>
</gene>
<dbReference type="InterPro" id="IPR011006">
    <property type="entry name" value="CheY-like_superfamily"/>
</dbReference>
<feature type="transmembrane region" description="Helical" evidence="7">
    <location>
        <begin position="179"/>
        <end position="195"/>
    </location>
</feature>
<dbReference type="CDD" id="cd00156">
    <property type="entry name" value="REC"/>
    <property type="match status" value="1"/>
</dbReference>
<dbReference type="PROSITE" id="PS50109">
    <property type="entry name" value="HIS_KIN"/>
    <property type="match status" value="1"/>
</dbReference>
<dbReference type="SUPFAM" id="SSF55874">
    <property type="entry name" value="ATPase domain of HSP90 chaperone/DNA topoisomerase II/histidine kinase"/>
    <property type="match status" value="1"/>
</dbReference>
<dbReference type="InterPro" id="IPR003594">
    <property type="entry name" value="HATPase_dom"/>
</dbReference>
<feature type="domain" description="Histidine kinase" evidence="8">
    <location>
        <begin position="239"/>
        <end position="454"/>
    </location>
</feature>
<evidence type="ECO:0000256" key="6">
    <source>
        <dbReference type="PROSITE-ProRule" id="PRU00169"/>
    </source>
</evidence>
<dbReference type="SMART" id="SM00388">
    <property type="entry name" value="HisKA"/>
    <property type="match status" value="1"/>
</dbReference>
<dbReference type="AlphaFoldDB" id="A0A7X0PD26"/>
<evidence type="ECO:0000256" key="7">
    <source>
        <dbReference type="SAM" id="Phobius"/>
    </source>
</evidence>
<dbReference type="PRINTS" id="PR00344">
    <property type="entry name" value="BCTRLSENSOR"/>
</dbReference>
<organism evidence="10 11">
    <name type="scientific">Acidovorax soli</name>
    <dbReference type="NCBI Taxonomy" id="592050"/>
    <lineage>
        <taxon>Bacteria</taxon>
        <taxon>Pseudomonadati</taxon>
        <taxon>Pseudomonadota</taxon>
        <taxon>Betaproteobacteria</taxon>
        <taxon>Burkholderiales</taxon>
        <taxon>Comamonadaceae</taxon>
        <taxon>Acidovorax</taxon>
    </lineage>
</organism>
<dbReference type="Pfam" id="PF02518">
    <property type="entry name" value="HATPase_c"/>
    <property type="match status" value="1"/>
</dbReference>
<dbReference type="InterPro" id="IPR001789">
    <property type="entry name" value="Sig_transdc_resp-reg_receiver"/>
</dbReference>
<sequence>MASPAAVPPADWSDDAPISSEGQARLLEMTFGFLLTSIFVLPLVSLALTLFYARENDARGMWLWCGFYALFALAMSVQRRIHLRDRERLDAQALVRKWQPRLETCALLHGLGISAPLAIVAGHAGYDFALLLLVTNAAIVVGNATLQTPVLGVFMRLYMAGWNASLPLLVWVFPEHWHAILPLALLLSLAIYRHAQRTHRFFVQQIRLEERGAQMAARYLAARDEAQAALEEKNRFLRTAAHDLRQPVHAMGLLAAAIARRNRDHGLDAPLADLQRSVHSVNQMFNALLDLSRIEGGHVAVHATPVALDGLFGDVLTLFREEARTRGLQLRVRLPGPEAGVLADADLLRQAVVNLVHNALRYTLQGGVLLTARRRRAGWQIEVWDTGVGVALEDQLRIYSPFYRPQHAWGIDNNGHGLGLAVVARCAKLMGADYGLASRLGRGSRFWLHLPEARPIAQAPVAARLDSAAWSTAEEGRDRLGLAPLAGHCLVIDDDPQVAAAWAALLQAWGVTARFASCAGEAWELVDRGFTPQAILCDQRLRSGESGFDILRALMAHCPDAHGAMVSGELHSPELQEAESEGYLVLPKPLDVVRLHAVLAQWLHPRPGH</sequence>
<dbReference type="InterPro" id="IPR036890">
    <property type="entry name" value="HATPase_C_sf"/>
</dbReference>
<evidence type="ECO:0000259" key="9">
    <source>
        <dbReference type="PROSITE" id="PS50110"/>
    </source>
</evidence>
<accession>A0A7X0PD26</accession>
<dbReference type="Gene3D" id="3.40.50.2300">
    <property type="match status" value="1"/>
</dbReference>
<dbReference type="SUPFAM" id="SSF52172">
    <property type="entry name" value="CheY-like"/>
    <property type="match status" value="1"/>
</dbReference>
<dbReference type="Pfam" id="PF00512">
    <property type="entry name" value="HisKA"/>
    <property type="match status" value="1"/>
</dbReference>
<dbReference type="InterPro" id="IPR005467">
    <property type="entry name" value="His_kinase_dom"/>
</dbReference>
<evidence type="ECO:0000256" key="5">
    <source>
        <dbReference type="ARBA" id="ARBA00022777"/>
    </source>
</evidence>
<protein>
    <recommendedName>
        <fullName evidence="2">histidine kinase</fullName>
        <ecNumber evidence="2">2.7.13.3</ecNumber>
    </recommendedName>
</protein>
<comment type="caution">
    <text evidence="10">The sequence shown here is derived from an EMBL/GenBank/DDBJ whole genome shotgun (WGS) entry which is preliminary data.</text>
</comment>
<evidence type="ECO:0000256" key="3">
    <source>
        <dbReference type="ARBA" id="ARBA00022553"/>
    </source>
</evidence>
<dbReference type="GO" id="GO:0005886">
    <property type="term" value="C:plasma membrane"/>
    <property type="evidence" value="ECO:0007669"/>
    <property type="project" value="TreeGrafter"/>
</dbReference>
<evidence type="ECO:0000313" key="11">
    <source>
        <dbReference type="Proteomes" id="UP000575083"/>
    </source>
</evidence>
<feature type="transmembrane region" description="Helical" evidence="7">
    <location>
        <begin position="59"/>
        <end position="77"/>
    </location>
</feature>
<feature type="modified residue" description="4-aspartylphosphate" evidence="6">
    <location>
        <position position="538"/>
    </location>
</feature>
<dbReference type="InterPro" id="IPR004358">
    <property type="entry name" value="Sig_transdc_His_kin-like_C"/>
</dbReference>
<dbReference type="Gene3D" id="3.30.565.10">
    <property type="entry name" value="Histidine kinase-like ATPase, C-terminal domain"/>
    <property type="match status" value="1"/>
</dbReference>
<dbReference type="RefSeq" id="WP_184857123.1">
    <property type="nucleotide sequence ID" value="NZ_JACHLK010000004.1"/>
</dbReference>
<keyword evidence="7" id="KW-1133">Transmembrane helix</keyword>
<dbReference type="PANTHER" id="PTHR43047:SF9">
    <property type="entry name" value="HISTIDINE KINASE"/>
    <property type="match status" value="1"/>
</dbReference>
<dbReference type="EC" id="2.7.13.3" evidence="2"/>
<dbReference type="PROSITE" id="PS50110">
    <property type="entry name" value="RESPONSE_REGULATORY"/>
    <property type="match status" value="1"/>
</dbReference>
<evidence type="ECO:0000259" key="8">
    <source>
        <dbReference type="PROSITE" id="PS50109"/>
    </source>
</evidence>
<feature type="transmembrane region" description="Helical" evidence="7">
    <location>
        <begin position="31"/>
        <end position="53"/>
    </location>
</feature>
<reference evidence="10 11" key="1">
    <citation type="submission" date="2020-08" db="EMBL/GenBank/DDBJ databases">
        <title>Functional genomics of gut bacteria from endangered species of beetles.</title>
        <authorList>
            <person name="Carlos-Shanley C."/>
        </authorList>
    </citation>
    <scope>NUCLEOTIDE SEQUENCE [LARGE SCALE GENOMIC DNA]</scope>
    <source>
        <strain evidence="10 11">S00198</strain>
    </source>
</reference>
<keyword evidence="7" id="KW-0472">Membrane</keyword>
<comment type="catalytic activity">
    <reaction evidence="1">
        <text>ATP + protein L-histidine = ADP + protein N-phospho-L-histidine.</text>
        <dbReference type="EC" id="2.7.13.3"/>
    </reaction>
</comment>
<dbReference type="Proteomes" id="UP000575083">
    <property type="component" value="Unassembled WGS sequence"/>
</dbReference>
<dbReference type="InterPro" id="IPR036097">
    <property type="entry name" value="HisK_dim/P_sf"/>
</dbReference>
<proteinExistence type="predicted"/>
<name>A0A7X0PD26_9BURK</name>
<dbReference type="SMART" id="SM00448">
    <property type="entry name" value="REC"/>
    <property type="match status" value="1"/>
</dbReference>
<dbReference type="InterPro" id="IPR003661">
    <property type="entry name" value="HisK_dim/P_dom"/>
</dbReference>
<dbReference type="PANTHER" id="PTHR43047">
    <property type="entry name" value="TWO-COMPONENT HISTIDINE PROTEIN KINASE"/>
    <property type="match status" value="1"/>
</dbReference>
<feature type="domain" description="Response regulatory" evidence="9">
    <location>
        <begin position="488"/>
        <end position="603"/>
    </location>
</feature>
<evidence type="ECO:0000313" key="10">
    <source>
        <dbReference type="EMBL" id="MBB6559698.1"/>
    </source>
</evidence>
<dbReference type="EMBL" id="JACHLK010000004">
    <property type="protein sequence ID" value="MBB6559698.1"/>
    <property type="molecule type" value="Genomic_DNA"/>
</dbReference>
<evidence type="ECO:0000256" key="1">
    <source>
        <dbReference type="ARBA" id="ARBA00000085"/>
    </source>
</evidence>
<dbReference type="SUPFAM" id="SSF47384">
    <property type="entry name" value="Homodimeric domain of signal transducing histidine kinase"/>
    <property type="match status" value="1"/>
</dbReference>
<keyword evidence="11" id="KW-1185">Reference proteome</keyword>
<dbReference type="CDD" id="cd00082">
    <property type="entry name" value="HisKA"/>
    <property type="match status" value="1"/>
</dbReference>
<dbReference type="Gene3D" id="1.10.287.130">
    <property type="match status" value="1"/>
</dbReference>
<dbReference type="Pfam" id="PF00072">
    <property type="entry name" value="Response_reg"/>
    <property type="match status" value="1"/>
</dbReference>
<dbReference type="SMART" id="SM00387">
    <property type="entry name" value="HATPase_c"/>
    <property type="match status" value="1"/>
</dbReference>
<feature type="transmembrane region" description="Helical" evidence="7">
    <location>
        <begin position="128"/>
        <end position="146"/>
    </location>
</feature>
<keyword evidence="4" id="KW-0808">Transferase</keyword>
<dbReference type="GO" id="GO:0009927">
    <property type="term" value="F:histidine phosphotransfer kinase activity"/>
    <property type="evidence" value="ECO:0007669"/>
    <property type="project" value="TreeGrafter"/>
</dbReference>
<dbReference type="GO" id="GO:0000155">
    <property type="term" value="F:phosphorelay sensor kinase activity"/>
    <property type="evidence" value="ECO:0007669"/>
    <property type="project" value="InterPro"/>
</dbReference>
<evidence type="ECO:0000256" key="2">
    <source>
        <dbReference type="ARBA" id="ARBA00012438"/>
    </source>
</evidence>
<keyword evidence="5 10" id="KW-0418">Kinase</keyword>